<dbReference type="InterPro" id="IPR048647">
    <property type="entry name" value="RlmA_N"/>
</dbReference>
<dbReference type="Proteomes" id="UP000886887">
    <property type="component" value="Unassembled WGS sequence"/>
</dbReference>
<dbReference type="Pfam" id="PF21302">
    <property type="entry name" value="Zn_ribbon_RlmA"/>
    <property type="match status" value="1"/>
</dbReference>
<feature type="domain" description="23S rRNA (guanine(745)-N(1))-methyltransferase N-terminal" evidence="7">
    <location>
        <begin position="22"/>
        <end position="55"/>
    </location>
</feature>
<feature type="domain" description="Methyltransferase" evidence="6">
    <location>
        <begin position="107"/>
        <end position="187"/>
    </location>
</feature>
<dbReference type="InterPro" id="IPR029063">
    <property type="entry name" value="SAM-dependent_MTases_sf"/>
</dbReference>
<gene>
    <name evidence="8" type="ORF">IAB73_05670</name>
</gene>
<protein>
    <submittedName>
        <fullName evidence="8">Methyltransferase domain-containing protein</fullName>
    </submittedName>
</protein>
<name>A0A9D0Z9Y3_9FIRM</name>
<evidence type="ECO:0000256" key="4">
    <source>
        <dbReference type="PIRSR" id="PIRSR018249-1"/>
    </source>
</evidence>
<evidence type="ECO:0000256" key="2">
    <source>
        <dbReference type="ARBA" id="ARBA00022679"/>
    </source>
</evidence>
<dbReference type="EMBL" id="DVFJ01000016">
    <property type="protein sequence ID" value="HIQ71679.1"/>
    <property type="molecule type" value="Genomic_DNA"/>
</dbReference>
<dbReference type="PANTHER" id="PTHR43464:SF19">
    <property type="entry name" value="UBIQUINONE BIOSYNTHESIS O-METHYLTRANSFERASE, MITOCHONDRIAL"/>
    <property type="match status" value="1"/>
</dbReference>
<dbReference type="SUPFAM" id="SSF53335">
    <property type="entry name" value="S-adenosyl-L-methionine-dependent methyltransferases"/>
    <property type="match status" value="1"/>
</dbReference>
<dbReference type="CDD" id="cd02440">
    <property type="entry name" value="AdoMet_MTases"/>
    <property type="match status" value="1"/>
</dbReference>
<keyword evidence="4" id="KW-0862">Zinc</keyword>
<dbReference type="AlphaFoldDB" id="A0A9D0Z9Y3"/>
<feature type="binding site" evidence="5">
    <location>
        <position position="82"/>
    </location>
    <ligand>
        <name>S-adenosyl-L-methionine</name>
        <dbReference type="ChEBI" id="CHEBI:59789"/>
    </ligand>
</feature>
<organism evidence="8 9">
    <name type="scientific">Candidatus Onthenecus intestinigallinarum</name>
    <dbReference type="NCBI Taxonomy" id="2840875"/>
    <lineage>
        <taxon>Bacteria</taxon>
        <taxon>Bacillati</taxon>
        <taxon>Bacillota</taxon>
        <taxon>Clostridia</taxon>
        <taxon>Eubacteriales</taxon>
        <taxon>Candidatus Onthenecus</taxon>
    </lineage>
</organism>
<dbReference type="GO" id="GO:0032259">
    <property type="term" value="P:methylation"/>
    <property type="evidence" value="ECO:0007669"/>
    <property type="project" value="UniProtKB-KW"/>
</dbReference>
<dbReference type="GO" id="GO:0046872">
    <property type="term" value="F:metal ion binding"/>
    <property type="evidence" value="ECO:0007669"/>
    <property type="project" value="UniProtKB-KW"/>
</dbReference>
<keyword evidence="2" id="KW-0808">Transferase</keyword>
<feature type="binding site" evidence="4">
    <location>
        <position position="40"/>
    </location>
    <ligand>
        <name>Zn(2+)</name>
        <dbReference type="ChEBI" id="CHEBI:29105"/>
    </ligand>
</feature>
<proteinExistence type="predicted"/>
<feature type="binding site" evidence="5">
    <location>
        <position position="198"/>
    </location>
    <ligand>
        <name>S-adenosyl-L-methionine</name>
        <dbReference type="ChEBI" id="CHEBI:59789"/>
    </ligand>
</feature>
<evidence type="ECO:0000313" key="9">
    <source>
        <dbReference type="Proteomes" id="UP000886887"/>
    </source>
</evidence>
<evidence type="ECO:0000259" key="6">
    <source>
        <dbReference type="Pfam" id="PF13649"/>
    </source>
</evidence>
<keyword evidence="1 8" id="KW-0489">Methyltransferase</keyword>
<accession>A0A9D0Z9Y3</accession>
<feature type="binding site" evidence="4">
    <location>
        <position position="26"/>
    </location>
    <ligand>
        <name>Zn(2+)</name>
        <dbReference type="ChEBI" id="CHEBI:29105"/>
    </ligand>
</feature>
<dbReference type="GO" id="GO:0008168">
    <property type="term" value="F:methyltransferase activity"/>
    <property type="evidence" value="ECO:0007669"/>
    <property type="project" value="UniProtKB-KW"/>
</dbReference>
<dbReference type="PANTHER" id="PTHR43464">
    <property type="entry name" value="METHYLTRANSFERASE"/>
    <property type="match status" value="1"/>
</dbReference>
<dbReference type="Gene3D" id="3.40.50.150">
    <property type="entry name" value="Vaccinia Virus protein VP39"/>
    <property type="match status" value="1"/>
</dbReference>
<feature type="binding site" evidence="5">
    <location>
        <begin position="113"/>
        <end position="114"/>
    </location>
    <ligand>
        <name>S-adenosyl-L-methionine</name>
        <dbReference type="ChEBI" id="CHEBI:59789"/>
    </ligand>
</feature>
<dbReference type="InterPro" id="IPR041698">
    <property type="entry name" value="Methyltransf_25"/>
</dbReference>
<feature type="binding site" evidence="4">
    <location>
        <position position="44"/>
    </location>
    <ligand>
        <name>Zn(2+)</name>
        <dbReference type="ChEBI" id="CHEBI:29105"/>
    </ligand>
</feature>
<dbReference type="Pfam" id="PF13649">
    <property type="entry name" value="Methyltransf_25"/>
    <property type="match status" value="1"/>
</dbReference>
<reference evidence="8" key="1">
    <citation type="submission" date="2020-10" db="EMBL/GenBank/DDBJ databases">
        <authorList>
            <person name="Gilroy R."/>
        </authorList>
    </citation>
    <scope>NUCLEOTIDE SEQUENCE</scope>
    <source>
        <strain evidence="8">ChiSxjej2B14-6234</strain>
    </source>
</reference>
<comment type="caution">
    <text evidence="8">The sequence shown here is derived from an EMBL/GenBank/DDBJ whole genome shotgun (WGS) entry which is preliminary data.</text>
</comment>
<reference evidence="8" key="2">
    <citation type="journal article" date="2021" name="PeerJ">
        <title>Extensive microbial diversity within the chicken gut microbiome revealed by metagenomics and culture.</title>
        <authorList>
            <person name="Gilroy R."/>
            <person name="Ravi A."/>
            <person name="Getino M."/>
            <person name="Pursley I."/>
            <person name="Horton D.L."/>
            <person name="Alikhan N.F."/>
            <person name="Baker D."/>
            <person name="Gharbi K."/>
            <person name="Hall N."/>
            <person name="Watson M."/>
            <person name="Adriaenssens E.M."/>
            <person name="Foster-Nyarko E."/>
            <person name="Jarju S."/>
            <person name="Secka A."/>
            <person name="Antonio M."/>
            <person name="Oren A."/>
            <person name="Chaudhuri R.R."/>
            <person name="La Ragione R."/>
            <person name="Hildebrand F."/>
            <person name="Pallen M.J."/>
        </authorList>
    </citation>
    <scope>NUCLEOTIDE SEQUENCE</scope>
    <source>
        <strain evidence="8">ChiSxjej2B14-6234</strain>
    </source>
</reference>
<evidence type="ECO:0000256" key="3">
    <source>
        <dbReference type="ARBA" id="ARBA00022691"/>
    </source>
</evidence>
<evidence type="ECO:0000313" key="8">
    <source>
        <dbReference type="EMBL" id="HIQ71679.1"/>
    </source>
</evidence>
<keyword evidence="3 5" id="KW-0949">S-adenosyl-L-methionine</keyword>
<keyword evidence="4" id="KW-0479">Metal-binding</keyword>
<dbReference type="PIRSF" id="PIRSF018249">
    <property type="entry name" value="MyrA_prd"/>
    <property type="match status" value="1"/>
</dbReference>
<evidence type="ECO:0000256" key="1">
    <source>
        <dbReference type="ARBA" id="ARBA00022603"/>
    </source>
</evidence>
<dbReference type="InterPro" id="IPR016718">
    <property type="entry name" value="rRNA_m1G-MeTrfase_A_prd"/>
</dbReference>
<sequence length="281" mass="29837">MSDISRLERLLSLLSSRLNDLACPLCGAALCAPEGASLRCTKGHCFDVARKGYVNFACAGTLAHYDRALFLARRAVFDAGCYAPVADALRGVLGTEAARLGRPPRALDAGCGEGYYAAALARDGCEVFGVDLSRDAVALAAQRPEPVCWCVADLTRLPLAPGSIDVVIDVLSPANYASFRRALRPGGLLVKIAPGEDYLRELRAALGQGPHAPQDVIDYFGAHMTGVCCESLRYTCAVDGGLREAFFRMTPLTGGRTLDAAALASIRDITIDLRVLTGRFA</sequence>
<evidence type="ECO:0000259" key="7">
    <source>
        <dbReference type="Pfam" id="PF21302"/>
    </source>
</evidence>
<evidence type="ECO:0000256" key="5">
    <source>
        <dbReference type="PIRSR" id="PIRSR018249-2"/>
    </source>
</evidence>
<feature type="binding site" evidence="4">
    <location>
        <position position="23"/>
    </location>
    <ligand>
        <name>Zn(2+)</name>
        <dbReference type="ChEBI" id="CHEBI:29105"/>
    </ligand>
</feature>